<protein>
    <submittedName>
        <fullName evidence="3">Uncharacterized protein</fullName>
    </submittedName>
</protein>
<dbReference type="Proteomes" id="UP000064029">
    <property type="component" value="Unassembled WGS sequence"/>
</dbReference>
<feature type="region of interest" description="Disordered" evidence="1">
    <location>
        <begin position="1"/>
        <end position="58"/>
    </location>
</feature>
<reference evidence="2 5" key="2">
    <citation type="submission" date="2015-12" db="EMBL/GenBank/DDBJ databases">
        <title>Diversity of Burkholderia near neighbor genomes.</title>
        <authorList>
            <person name="Sahl J."/>
            <person name="Wagner D."/>
            <person name="Keim P."/>
        </authorList>
    </citation>
    <scope>NUCLEOTIDE SEQUENCE [LARGE SCALE GENOMIC DNA]</scope>
    <source>
        <strain evidence="2 5">MSMB1189WGS</strain>
    </source>
</reference>
<gene>
    <name evidence="3" type="ORF">WJ33_10270</name>
    <name evidence="2" type="ORF">WK67_12375</name>
</gene>
<evidence type="ECO:0000313" key="4">
    <source>
        <dbReference type="Proteomes" id="UP000064029"/>
    </source>
</evidence>
<organism evidence="3 4">
    <name type="scientific">Burkholderia ubonensis</name>
    <dbReference type="NCBI Taxonomy" id="101571"/>
    <lineage>
        <taxon>Bacteria</taxon>
        <taxon>Pseudomonadati</taxon>
        <taxon>Pseudomonadota</taxon>
        <taxon>Betaproteobacteria</taxon>
        <taxon>Burkholderiales</taxon>
        <taxon>Burkholderiaceae</taxon>
        <taxon>Burkholderia</taxon>
        <taxon>Burkholderia cepacia complex</taxon>
    </lineage>
</organism>
<proteinExistence type="predicted"/>
<evidence type="ECO:0000313" key="3">
    <source>
        <dbReference type="EMBL" id="KVG52293.1"/>
    </source>
</evidence>
<dbReference type="AlphaFoldDB" id="A0A106JLI5"/>
<evidence type="ECO:0000313" key="5">
    <source>
        <dbReference type="Proteomes" id="UP000095100"/>
    </source>
</evidence>
<name>A0A106JLI5_9BURK</name>
<evidence type="ECO:0000256" key="1">
    <source>
        <dbReference type="SAM" id="MobiDB-lite"/>
    </source>
</evidence>
<accession>A0A106JLI5</accession>
<dbReference type="Proteomes" id="UP000095100">
    <property type="component" value="Chromosome 1"/>
</dbReference>
<sequence length="79" mass="8587">MLAGFDVNAGPDRMLACGAQTDDEGAAMPHKRKGEARGTRNANPDPERSGQWRTGRGTGQLIHEQLAVLEKAIFERLGR</sequence>
<dbReference type="EMBL" id="LOXM01000295">
    <property type="protein sequence ID" value="KVG52293.1"/>
    <property type="molecule type" value="Genomic_DNA"/>
</dbReference>
<dbReference type="EMBL" id="CP013446">
    <property type="protein sequence ID" value="AOK23471.1"/>
    <property type="molecule type" value="Genomic_DNA"/>
</dbReference>
<evidence type="ECO:0000313" key="2">
    <source>
        <dbReference type="EMBL" id="AOK23471.1"/>
    </source>
</evidence>
<reference evidence="3 4" key="1">
    <citation type="submission" date="2015-11" db="EMBL/GenBank/DDBJ databases">
        <title>Expanding the genomic diversity of Burkholderia species for the development of highly accurate diagnostics.</title>
        <authorList>
            <person name="Sahl J."/>
            <person name="Keim P."/>
            <person name="Wagner D."/>
        </authorList>
    </citation>
    <scope>NUCLEOTIDE SEQUENCE [LARGE SCALE GENOMIC DNA]</scope>
    <source>
        <strain evidence="3 4">MSMB2036</strain>
    </source>
</reference>